<proteinExistence type="predicted"/>
<evidence type="ECO:0000313" key="3">
    <source>
        <dbReference type="Proteomes" id="UP000608024"/>
    </source>
</evidence>
<dbReference type="AlphaFoldDB" id="A0A918Z837"/>
<keyword evidence="3" id="KW-1185">Reference proteome</keyword>
<accession>A0A918Z837</accession>
<dbReference type="Proteomes" id="UP000608024">
    <property type="component" value="Unassembled WGS sequence"/>
</dbReference>
<reference evidence="2" key="2">
    <citation type="submission" date="2020-09" db="EMBL/GenBank/DDBJ databases">
        <authorList>
            <person name="Sun Q."/>
            <person name="Ohkuma M."/>
        </authorList>
    </citation>
    <scope>NUCLEOTIDE SEQUENCE</scope>
    <source>
        <strain evidence="2">JCM 4784</strain>
    </source>
</reference>
<evidence type="ECO:0000313" key="2">
    <source>
        <dbReference type="EMBL" id="GHE41265.1"/>
    </source>
</evidence>
<gene>
    <name evidence="2" type="ORF">GCM10018785_08550</name>
</gene>
<sequence>MSGLIVRTARGDRTYGGAGRGTPGGDGGSATRRFAVPDRGVEPVRGAWAGLSAPHRVATGDKDARSRCVRSHDGALIRIPRPAWNRSNTCRGSAAETALWEWPDGS</sequence>
<dbReference type="EMBL" id="BNBT01000007">
    <property type="protein sequence ID" value="GHE41265.1"/>
    <property type="molecule type" value="Genomic_DNA"/>
</dbReference>
<comment type="caution">
    <text evidence="2">The sequence shown here is derived from an EMBL/GenBank/DDBJ whole genome shotgun (WGS) entry which is preliminary data.</text>
</comment>
<evidence type="ECO:0000256" key="1">
    <source>
        <dbReference type="SAM" id="MobiDB-lite"/>
    </source>
</evidence>
<feature type="region of interest" description="Disordered" evidence="1">
    <location>
        <begin position="1"/>
        <end position="33"/>
    </location>
</feature>
<feature type="compositionally biased region" description="Gly residues" evidence="1">
    <location>
        <begin position="14"/>
        <end position="28"/>
    </location>
</feature>
<organism evidence="2 3">
    <name type="scientific">Streptomyces longispororuber</name>
    <dbReference type="NCBI Taxonomy" id="68230"/>
    <lineage>
        <taxon>Bacteria</taxon>
        <taxon>Bacillati</taxon>
        <taxon>Actinomycetota</taxon>
        <taxon>Actinomycetes</taxon>
        <taxon>Kitasatosporales</taxon>
        <taxon>Streptomycetaceae</taxon>
        <taxon>Streptomyces</taxon>
    </lineage>
</organism>
<protein>
    <submittedName>
        <fullName evidence="2">Uncharacterized protein</fullName>
    </submittedName>
</protein>
<name>A0A918Z837_9ACTN</name>
<reference evidence="2" key="1">
    <citation type="journal article" date="2014" name="Int. J. Syst. Evol. Microbiol.">
        <title>Complete genome sequence of Corynebacterium casei LMG S-19264T (=DSM 44701T), isolated from a smear-ripened cheese.</title>
        <authorList>
            <consortium name="US DOE Joint Genome Institute (JGI-PGF)"/>
            <person name="Walter F."/>
            <person name="Albersmeier A."/>
            <person name="Kalinowski J."/>
            <person name="Ruckert C."/>
        </authorList>
    </citation>
    <scope>NUCLEOTIDE SEQUENCE</scope>
    <source>
        <strain evidence="2">JCM 4784</strain>
    </source>
</reference>